<dbReference type="AlphaFoldDB" id="A0A4S8M1Y2"/>
<keyword evidence="1" id="KW-0812">Transmembrane</keyword>
<feature type="non-terminal residue" evidence="2">
    <location>
        <position position="108"/>
    </location>
</feature>
<feature type="transmembrane region" description="Helical" evidence="1">
    <location>
        <begin position="60"/>
        <end position="80"/>
    </location>
</feature>
<keyword evidence="3" id="KW-1185">Reference proteome</keyword>
<name>A0A4S8M1Y2_DENBC</name>
<feature type="non-terminal residue" evidence="2">
    <location>
        <position position="1"/>
    </location>
</feature>
<gene>
    <name evidence="2" type="ORF">K435DRAFT_562059</name>
</gene>
<sequence>LAFGGVHCAPWNSTFPTRWERVIWRVSAVTVTAFPVALLTVILIGISTTDMVPVEEISNFISNIAFLFLPLVYIWARIALIGTALAELRALPPDAYRTVDWARLIPHI</sequence>
<protein>
    <recommendedName>
        <fullName evidence="4">Amino acid permease/ SLC12A domain-containing protein</fullName>
    </recommendedName>
</protein>
<keyword evidence="1" id="KW-1133">Transmembrane helix</keyword>
<dbReference type="Proteomes" id="UP000297245">
    <property type="component" value="Unassembled WGS sequence"/>
</dbReference>
<evidence type="ECO:0000313" key="2">
    <source>
        <dbReference type="EMBL" id="THU96096.1"/>
    </source>
</evidence>
<evidence type="ECO:0008006" key="4">
    <source>
        <dbReference type="Google" id="ProtNLM"/>
    </source>
</evidence>
<evidence type="ECO:0000313" key="3">
    <source>
        <dbReference type="Proteomes" id="UP000297245"/>
    </source>
</evidence>
<organism evidence="2 3">
    <name type="scientific">Dendrothele bispora (strain CBS 962.96)</name>
    <dbReference type="NCBI Taxonomy" id="1314807"/>
    <lineage>
        <taxon>Eukaryota</taxon>
        <taxon>Fungi</taxon>
        <taxon>Dikarya</taxon>
        <taxon>Basidiomycota</taxon>
        <taxon>Agaricomycotina</taxon>
        <taxon>Agaricomycetes</taxon>
        <taxon>Agaricomycetidae</taxon>
        <taxon>Agaricales</taxon>
        <taxon>Agaricales incertae sedis</taxon>
        <taxon>Dendrothele</taxon>
    </lineage>
</organism>
<evidence type="ECO:0000256" key="1">
    <source>
        <dbReference type="SAM" id="Phobius"/>
    </source>
</evidence>
<reference evidence="2 3" key="1">
    <citation type="journal article" date="2019" name="Nat. Ecol. Evol.">
        <title>Megaphylogeny resolves global patterns of mushroom evolution.</title>
        <authorList>
            <person name="Varga T."/>
            <person name="Krizsan K."/>
            <person name="Foldi C."/>
            <person name="Dima B."/>
            <person name="Sanchez-Garcia M."/>
            <person name="Sanchez-Ramirez S."/>
            <person name="Szollosi G.J."/>
            <person name="Szarkandi J.G."/>
            <person name="Papp V."/>
            <person name="Albert L."/>
            <person name="Andreopoulos W."/>
            <person name="Angelini C."/>
            <person name="Antonin V."/>
            <person name="Barry K.W."/>
            <person name="Bougher N.L."/>
            <person name="Buchanan P."/>
            <person name="Buyck B."/>
            <person name="Bense V."/>
            <person name="Catcheside P."/>
            <person name="Chovatia M."/>
            <person name="Cooper J."/>
            <person name="Damon W."/>
            <person name="Desjardin D."/>
            <person name="Finy P."/>
            <person name="Geml J."/>
            <person name="Haridas S."/>
            <person name="Hughes K."/>
            <person name="Justo A."/>
            <person name="Karasinski D."/>
            <person name="Kautmanova I."/>
            <person name="Kiss B."/>
            <person name="Kocsube S."/>
            <person name="Kotiranta H."/>
            <person name="LaButti K.M."/>
            <person name="Lechner B.E."/>
            <person name="Liimatainen K."/>
            <person name="Lipzen A."/>
            <person name="Lukacs Z."/>
            <person name="Mihaltcheva S."/>
            <person name="Morgado L.N."/>
            <person name="Niskanen T."/>
            <person name="Noordeloos M.E."/>
            <person name="Ohm R.A."/>
            <person name="Ortiz-Santana B."/>
            <person name="Ovrebo C."/>
            <person name="Racz N."/>
            <person name="Riley R."/>
            <person name="Savchenko A."/>
            <person name="Shiryaev A."/>
            <person name="Soop K."/>
            <person name="Spirin V."/>
            <person name="Szebenyi C."/>
            <person name="Tomsovsky M."/>
            <person name="Tulloss R.E."/>
            <person name="Uehling J."/>
            <person name="Grigoriev I.V."/>
            <person name="Vagvolgyi C."/>
            <person name="Papp T."/>
            <person name="Martin F.M."/>
            <person name="Miettinen O."/>
            <person name="Hibbett D.S."/>
            <person name="Nagy L.G."/>
        </authorList>
    </citation>
    <scope>NUCLEOTIDE SEQUENCE [LARGE SCALE GENOMIC DNA]</scope>
    <source>
        <strain evidence="2 3">CBS 962.96</strain>
    </source>
</reference>
<dbReference type="OrthoDB" id="9451547at2759"/>
<dbReference type="PANTHER" id="PTHR35043:SF7">
    <property type="entry name" value="TRANSCRIPTION FACTOR DOMAIN-CONTAINING PROTEIN"/>
    <property type="match status" value="1"/>
</dbReference>
<dbReference type="PANTHER" id="PTHR35043">
    <property type="entry name" value="TRANSCRIPTION FACTOR DOMAIN-CONTAINING PROTEIN"/>
    <property type="match status" value="1"/>
</dbReference>
<proteinExistence type="predicted"/>
<dbReference type="EMBL" id="ML179184">
    <property type="protein sequence ID" value="THU96096.1"/>
    <property type="molecule type" value="Genomic_DNA"/>
</dbReference>
<feature type="transmembrane region" description="Helical" evidence="1">
    <location>
        <begin position="22"/>
        <end position="48"/>
    </location>
</feature>
<accession>A0A4S8M1Y2</accession>
<keyword evidence="1" id="KW-0472">Membrane</keyword>